<sequence>VFAFSSAGKNRTHTENTKMAATAILSLTNSNAVFNGFYNRTFLCRNVVAAKPSSRYLPSSSSSSPMKPSTLSSRFSPSLILPNKSFKSSVFKRFDTLMEWQECKVKMKVEVPVSVAYGLYSQRESIPRWMTFISSVKVLKDKPDLSRWTLKYKAFGQNLEYAWLAKNLQPLPNQKIHWISLEGLPNRGTVRFFPLGPSSCEVELTFAYEVPLLLIPFAAALQPLMQGLIKNSLEQFAEIAKSTKTT</sequence>
<dbReference type="Pfam" id="PF03364">
    <property type="entry name" value="Polyketide_cyc"/>
    <property type="match status" value="1"/>
</dbReference>
<reference evidence="3" key="1">
    <citation type="journal article" date="2013" name="Nat. Genet.">
        <title>The Capsella rubella genome and the genomic consequences of rapid mating system evolution.</title>
        <authorList>
            <person name="Slotte T."/>
            <person name="Hazzouri K.M."/>
            <person name="Agren J.A."/>
            <person name="Koenig D."/>
            <person name="Maumus F."/>
            <person name="Guo Y.L."/>
            <person name="Steige K."/>
            <person name="Platts A.E."/>
            <person name="Escobar J.S."/>
            <person name="Newman L.K."/>
            <person name="Wang W."/>
            <person name="Mandakova T."/>
            <person name="Vello E."/>
            <person name="Smith L.M."/>
            <person name="Henz S.R."/>
            <person name="Steffen J."/>
            <person name="Takuno S."/>
            <person name="Brandvain Y."/>
            <person name="Coop G."/>
            <person name="Andolfatto P."/>
            <person name="Hu T.T."/>
            <person name="Blanchette M."/>
            <person name="Clark R.M."/>
            <person name="Quesneville H."/>
            <person name="Nordborg M."/>
            <person name="Gaut B.S."/>
            <person name="Lysak M.A."/>
            <person name="Jenkins J."/>
            <person name="Grimwood J."/>
            <person name="Chapman J."/>
            <person name="Prochnik S."/>
            <person name="Shu S."/>
            <person name="Rokhsar D."/>
            <person name="Schmutz J."/>
            <person name="Weigel D."/>
            <person name="Wright S.I."/>
        </authorList>
    </citation>
    <scope>NUCLEOTIDE SEQUENCE [LARGE SCALE GENOMIC DNA]</scope>
    <source>
        <strain evidence="3">cv. Monte Gargano</strain>
    </source>
</reference>
<dbReference type="InterPro" id="IPR023393">
    <property type="entry name" value="START-like_dom_sf"/>
</dbReference>
<keyword evidence="3" id="KW-1185">Reference proteome</keyword>
<dbReference type="Gene3D" id="3.30.530.20">
    <property type="match status" value="1"/>
</dbReference>
<dbReference type="CDD" id="cd07817">
    <property type="entry name" value="SRPBCC_8"/>
    <property type="match status" value="1"/>
</dbReference>
<feature type="non-terminal residue" evidence="2">
    <location>
        <position position="1"/>
    </location>
</feature>
<dbReference type="KEGG" id="crb:17881236"/>
<proteinExistence type="predicted"/>
<dbReference type="Proteomes" id="UP000029121">
    <property type="component" value="Unassembled WGS sequence"/>
</dbReference>
<evidence type="ECO:0000313" key="3">
    <source>
        <dbReference type="Proteomes" id="UP000029121"/>
    </source>
</evidence>
<organism evidence="2 3">
    <name type="scientific">Capsella rubella</name>
    <dbReference type="NCBI Taxonomy" id="81985"/>
    <lineage>
        <taxon>Eukaryota</taxon>
        <taxon>Viridiplantae</taxon>
        <taxon>Streptophyta</taxon>
        <taxon>Embryophyta</taxon>
        <taxon>Tracheophyta</taxon>
        <taxon>Spermatophyta</taxon>
        <taxon>Magnoliopsida</taxon>
        <taxon>eudicotyledons</taxon>
        <taxon>Gunneridae</taxon>
        <taxon>Pentapetalae</taxon>
        <taxon>rosids</taxon>
        <taxon>malvids</taxon>
        <taxon>Brassicales</taxon>
        <taxon>Brassicaceae</taxon>
        <taxon>Camelineae</taxon>
        <taxon>Capsella</taxon>
    </lineage>
</organism>
<dbReference type="FunFam" id="3.30.530.20:FF:000084">
    <property type="entry name" value="Polyketide cyclase / dehydrase and lipid transport protein"/>
    <property type="match status" value="1"/>
</dbReference>
<name>R0HCP1_9BRAS</name>
<accession>R0HCP1</accession>
<evidence type="ECO:0000313" key="2">
    <source>
        <dbReference type="EMBL" id="EOA21438.1"/>
    </source>
</evidence>
<dbReference type="eggNOG" id="ENOG502QSDH">
    <property type="taxonomic scope" value="Eukaryota"/>
</dbReference>
<dbReference type="EMBL" id="KB870810">
    <property type="protein sequence ID" value="EOA21438.1"/>
    <property type="molecule type" value="Genomic_DNA"/>
</dbReference>
<evidence type="ECO:0000259" key="1">
    <source>
        <dbReference type="Pfam" id="PF03364"/>
    </source>
</evidence>
<dbReference type="InterPro" id="IPR005031">
    <property type="entry name" value="COQ10_START"/>
</dbReference>
<dbReference type="InterPro" id="IPR047137">
    <property type="entry name" value="ORF3"/>
</dbReference>
<dbReference type="SUPFAM" id="SSF55961">
    <property type="entry name" value="Bet v1-like"/>
    <property type="match status" value="1"/>
</dbReference>
<dbReference type="OrthoDB" id="47798at2759"/>
<dbReference type="AlphaFoldDB" id="R0HCP1"/>
<gene>
    <name evidence="2" type="ORF">CARUB_v10001819mg</name>
</gene>
<feature type="domain" description="Coenzyme Q-binding protein COQ10 START" evidence="1">
    <location>
        <begin position="109"/>
        <end position="234"/>
    </location>
</feature>
<dbReference type="STRING" id="81985.R0HCP1"/>
<dbReference type="PANTHER" id="PTHR33824">
    <property type="entry name" value="POLYKETIDE CYCLASE/DEHYDRASE AND LIPID TRANSPORT SUPERFAMILY PROTEIN"/>
    <property type="match status" value="1"/>
</dbReference>
<dbReference type="PANTHER" id="PTHR33824:SF5">
    <property type="entry name" value="POLYKETIDE CYCLASE _ DEHYDRASE AND LIPID TRANSPORT PROTEIN"/>
    <property type="match status" value="1"/>
</dbReference>
<protein>
    <recommendedName>
        <fullName evidence="1">Coenzyme Q-binding protein COQ10 START domain-containing protein</fullName>
    </recommendedName>
</protein>